<dbReference type="PANTHER" id="PTHR11573">
    <property type="entry name" value="RIBONUCLEOSIDE-DIPHOSPHATE REDUCTASE LARGE CHAIN"/>
    <property type="match status" value="1"/>
</dbReference>
<gene>
    <name evidence="2" type="ORF">D9611_011599</name>
</gene>
<dbReference type="InterPro" id="IPR008926">
    <property type="entry name" value="RNR_R1-su_N"/>
</dbReference>
<dbReference type="AlphaFoldDB" id="A0A8H5ET39"/>
<keyword evidence="3" id="KW-1185">Reference proteome</keyword>
<dbReference type="InterPro" id="IPR039718">
    <property type="entry name" value="Rrm1"/>
</dbReference>
<dbReference type="PANTHER" id="PTHR11573:SF6">
    <property type="entry name" value="RIBONUCLEOSIDE-DIPHOSPHATE REDUCTASE LARGE SUBUNIT"/>
    <property type="match status" value="1"/>
</dbReference>
<proteinExistence type="predicted"/>
<reference evidence="2 3" key="1">
    <citation type="journal article" date="2020" name="ISME J.">
        <title>Uncovering the hidden diversity of litter-decomposition mechanisms in mushroom-forming fungi.</title>
        <authorList>
            <person name="Floudas D."/>
            <person name="Bentzer J."/>
            <person name="Ahren D."/>
            <person name="Johansson T."/>
            <person name="Persson P."/>
            <person name="Tunlid A."/>
        </authorList>
    </citation>
    <scope>NUCLEOTIDE SEQUENCE [LARGE SCALE GENOMIC DNA]</scope>
    <source>
        <strain evidence="2 3">CBS 175.51</strain>
    </source>
</reference>
<evidence type="ECO:0000313" key="3">
    <source>
        <dbReference type="Proteomes" id="UP000541558"/>
    </source>
</evidence>
<dbReference type="Pfam" id="PF00317">
    <property type="entry name" value="Ribonuc_red_lgN"/>
    <property type="match status" value="1"/>
</dbReference>
<dbReference type="GO" id="GO:0005524">
    <property type="term" value="F:ATP binding"/>
    <property type="evidence" value="ECO:0007669"/>
    <property type="project" value="InterPro"/>
</dbReference>
<dbReference type="Gene3D" id="3.20.70.20">
    <property type="match status" value="1"/>
</dbReference>
<dbReference type="EMBL" id="JAACJK010000226">
    <property type="protein sequence ID" value="KAF5311412.1"/>
    <property type="molecule type" value="Genomic_DNA"/>
</dbReference>
<dbReference type="GO" id="GO:0004748">
    <property type="term" value="F:ribonucleoside-diphosphate reductase activity, thioredoxin disulfide as acceptor"/>
    <property type="evidence" value="ECO:0007669"/>
    <property type="project" value="InterPro"/>
</dbReference>
<dbReference type="OrthoDB" id="3000483at2759"/>
<feature type="domain" description="Ribonucleotide reductase large subunit N-terminal" evidence="1">
    <location>
        <begin position="134"/>
        <end position="190"/>
    </location>
</feature>
<sequence>MDEILILIPTSRNKLAARILNAISAHNLQGQEESLVLRMLSATKAHVGDAIDSKDIDPLMASLANSLDSVSSSYSILATRLELSSIYREAETSFSSAMETAKLYGRISGRFMDLVNRNRKTLNSMIEFDRDNYFTYSALRSLREKYLIQKGCVLVERPQYLWLRVALQMHLSDMEGVKIAYDLMSCLKYIQTPQYSPRVAQPPQG</sequence>
<organism evidence="2 3">
    <name type="scientific">Ephemerocybe angulata</name>
    <dbReference type="NCBI Taxonomy" id="980116"/>
    <lineage>
        <taxon>Eukaryota</taxon>
        <taxon>Fungi</taxon>
        <taxon>Dikarya</taxon>
        <taxon>Basidiomycota</taxon>
        <taxon>Agaricomycotina</taxon>
        <taxon>Agaricomycetes</taxon>
        <taxon>Agaricomycetidae</taxon>
        <taxon>Agaricales</taxon>
        <taxon>Agaricineae</taxon>
        <taxon>Psathyrellaceae</taxon>
        <taxon>Ephemerocybe</taxon>
    </lineage>
</organism>
<name>A0A8H5ET39_9AGAR</name>
<protein>
    <recommendedName>
        <fullName evidence="1">Ribonucleotide reductase large subunit N-terminal domain-containing protein</fullName>
    </recommendedName>
</protein>
<dbReference type="GO" id="GO:0005971">
    <property type="term" value="C:ribonucleoside-diphosphate reductase complex"/>
    <property type="evidence" value="ECO:0007669"/>
    <property type="project" value="TreeGrafter"/>
</dbReference>
<accession>A0A8H5ET39</accession>
<comment type="caution">
    <text evidence="2">The sequence shown here is derived from an EMBL/GenBank/DDBJ whole genome shotgun (WGS) entry which is preliminary data.</text>
</comment>
<dbReference type="Proteomes" id="UP000541558">
    <property type="component" value="Unassembled WGS sequence"/>
</dbReference>
<dbReference type="GO" id="GO:0009263">
    <property type="term" value="P:deoxyribonucleotide biosynthetic process"/>
    <property type="evidence" value="ECO:0007669"/>
    <property type="project" value="InterPro"/>
</dbReference>
<evidence type="ECO:0000313" key="2">
    <source>
        <dbReference type="EMBL" id="KAF5311412.1"/>
    </source>
</evidence>
<dbReference type="InterPro" id="IPR013509">
    <property type="entry name" value="RNR_lsu_N"/>
</dbReference>
<dbReference type="SUPFAM" id="SSF48168">
    <property type="entry name" value="R1 subunit of ribonucleotide reductase, N-terminal domain"/>
    <property type="match status" value="1"/>
</dbReference>
<evidence type="ECO:0000259" key="1">
    <source>
        <dbReference type="Pfam" id="PF00317"/>
    </source>
</evidence>